<name>A0A699GXC5_TANCI</name>
<dbReference type="Pfam" id="PF24626">
    <property type="entry name" value="SH3_Tf2-1"/>
    <property type="match status" value="1"/>
</dbReference>
<reference evidence="2" key="1">
    <citation type="journal article" date="2019" name="Sci. Rep.">
        <title>Draft genome of Tanacetum cinerariifolium, the natural source of mosquito coil.</title>
        <authorList>
            <person name="Yamashiro T."/>
            <person name="Shiraishi A."/>
            <person name="Satake H."/>
            <person name="Nakayama K."/>
        </authorList>
    </citation>
    <scope>NUCLEOTIDE SEQUENCE</scope>
</reference>
<dbReference type="Gene3D" id="3.30.420.10">
    <property type="entry name" value="Ribonuclease H-like superfamily/Ribonuclease H"/>
    <property type="match status" value="1"/>
</dbReference>
<dbReference type="InterPro" id="IPR041577">
    <property type="entry name" value="RT_RNaseH_2"/>
</dbReference>
<comment type="caution">
    <text evidence="2">The sequence shown here is derived from an EMBL/GenBank/DDBJ whole genome shotgun (WGS) entry which is preliminary data.</text>
</comment>
<dbReference type="FunFam" id="3.30.70.270:FF:000026">
    <property type="entry name" value="Transposon Ty3-G Gag-Pol polyprotein"/>
    <property type="match status" value="1"/>
</dbReference>
<dbReference type="GO" id="GO:0015074">
    <property type="term" value="P:DNA integration"/>
    <property type="evidence" value="ECO:0007669"/>
    <property type="project" value="InterPro"/>
</dbReference>
<sequence>MPLIYFNEGHSLHFGHPEFALITSLSFGTVNFGLYTSVELKFRNKVFPHKLGLSVTNLDVGVIEDEETFRKLCDQDSIRLCLILALEVLFMGRLLTYSVDDTLFWLVENLEDWNCFPWGEHIWTHLYDEIKNVLEKHSDEHYFGMKKDHMHVTTYTLSGFVFAFQILLENSTPLFYANGDKYATSWSDVDQDHELEKFKELMKSISETQLKVLKKISFIAKLHRCPYAELVMVMLLAMKEFALFNLFCSLHYYFHFKETKNKITTLQLNPLSSKERLPAILVGGKVFDKKGINPTDYCLRFKLADNVPKQGEMEAMNDPDEYYDALFCLRDHKRDEYNTLMAINDVIAEAEEKLTTKEAHLEIIEAEINPGLKLIHTDNDVHSFFADAESSGKINLHIAHKQQDLGRYCLRNMVWVAEDAALRCSSSSLFSTRIKRKGGKTTKEGLRKKEKGKQKMVDDEHVDAFDEEVESKLKSNEKRKLDACSMSPHELVEWGQQEAGSPYLRTPPLKPRRKGIEFPCKNLFGDFLHCDSVADEVVLYDNWQYEGLALDGYIDVGGSVTDTLAYTLPLVLNKKCRNKVNVTRKTRCLNNSKTMRTMVLVCAGESRESSGNGVKVVEWSKGRGGDSCSLGGKSGWKGLGKRVACEANNRRLGSFIRLNVHAVDDDPPVTKQVSLTVGSSNTEVKDLEYNKIEAVKSWASPTTPTEIRQFLGLTGYYRRFIKDFSKIAKSLTILTQKYKKFVWGEDQEMAFQILKQKLCEAPILALPEGNDDFVVYCDASIQDRDSHFTSRFWQSLQNALSTQLDTSTTYHPETDRQSERTIQTLEDMLRACTIYFGKGWEKHLPLVKFSYNNSYHVSIKAAPFEALYGQKCRSPVCWAEVGDTQFTGPEIIYETTEKIVQIRQHLQATRDRQRSYANVRQKPLEFQARDRVMLKISPRKGIIRFGKKGKLNPRYIGPFKILKRIGPVAYKLELHEELSNVHNTFHVSNLKKCLSDESLIIPMK</sequence>
<keyword evidence="2" id="KW-0548">Nucleotidyltransferase</keyword>
<evidence type="ECO:0000313" key="2">
    <source>
        <dbReference type="EMBL" id="GEV79380.1"/>
    </source>
</evidence>
<dbReference type="SUPFAM" id="SSF53098">
    <property type="entry name" value="Ribonuclease H-like"/>
    <property type="match status" value="1"/>
</dbReference>
<dbReference type="InterPro" id="IPR043128">
    <property type="entry name" value="Rev_trsase/Diguanyl_cyclase"/>
</dbReference>
<keyword evidence="2" id="KW-0695">RNA-directed DNA polymerase</keyword>
<dbReference type="PANTHER" id="PTHR37984">
    <property type="entry name" value="PROTEIN CBG26694"/>
    <property type="match status" value="1"/>
</dbReference>
<evidence type="ECO:0000259" key="1">
    <source>
        <dbReference type="PROSITE" id="PS50994"/>
    </source>
</evidence>
<dbReference type="GO" id="GO:0003676">
    <property type="term" value="F:nucleic acid binding"/>
    <property type="evidence" value="ECO:0007669"/>
    <property type="project" value="InterPro"/>
</dbReference>
<dbReference type="InterPro" id="IPR036397">
    <property type="entry name" value="RNaseH_sf"/>
</dbReference>
<feature type="domain" description="Integrase catalytic" evidence="1">
    <location>
        <begin position="689"/>
        <end position="871"/>
    </location>
</feature>
<protein>
    <submittedName>
        <fullName evidence="2">Putative reverse transcriptase domain, ribonuclease H-like domain, aspartic peptidase domain protein</fullName>
    </submittedName>
</protein>
<dbReference type="InterPro" id="IPR012337">
    <property type="entry name" value="RNaseH-like_sf"/>
</dbReference>
<dbReference type="Gene3D" id="3.30.70.270">
    <property type="match status" value="1"/>
</dbReference>
<dbReference type="PANTHER" id="PTHR37984:SF15">
    <property type="entry name" value="INTEGRASE CATALYTIC DOMAIN-CONTAINING PROTEIN"/>
    <property type="match status" value="1"/>
</dbReference>
<organism evidence="2">
    <name type="scientific">Tanacetum cinerariifolium</name>
    <name type="common">Dalmatian daisy</name>
    <name type="synonym">Chrysanthemum cinerariifolium</name>
    <dbReference type="NCBI Taxonomy" id="118510"/>
    <lineage>
        <taxon>Eukaryota</taxon>
        <taxon>Viridiplantae</taxon>
        <taxon>Streptophyta</taxon>
        <taxon>Embryophyta</taxon>
        <taxon>Tracheophyta</taxon>
        <taxon>Spermatophyta</taxon>
        <taxon>Magnoliopsida</taxon>
        <taxon>eudicotyledons</taxon>
        <taxon>Gunneridae</taxon>
        <taxon>Pentapetalae</taxon>
        <taxon>asterids</taxon>
        <taxon>campanulids</taxon>
        <taxon>Asterales</taxon>
        <taxon>Asteraceae</taxon>
        <taxon>Asteroideae</taxon>
        <taxon>Anthemideae</taxon>
        <taxon>Anthemidinae</taxon>
        <taxon>Tanacetum</taxon>
    </lineage>
</organism>
<dbReference type="SUPFAM" id="SSF56672">
    <property type="entry name" value="DNA/RNA polymerases"/>
    <property type="match status" value="1"/>
</dbReference>
<dbReference type="InterPro" id="IPR043502">
    <property type="entry name" value="DNA/RNA_pol_sf"/>
</dbReference>
<dbReference type="InterPro" id="IPR056924">
    <property type="entry name" value="SH3_Tf2-1"/>
</dbReference>
<dbReference type="EMBL" id="BKCJ010034491">
    <property type="protein sequence ID" value="GEV79380.1"/>
    <property type="molecule type" value="Genomic_DNA"/>
</dbReference>
<dbReference type="Pfam" id="PF17919">
    <property type="entry name" value="RT_RNaseH_2"/>
    <property type="match status" value="1"/>
</dbReference>
<dbReference type="InterPro" id="IPR001584">
    <property type="entry name" value="Integrase_cat-core"/>
</dbReference>
<proteinExistence type="predicted"/>
<gene>
    <name evidence="2" type="ORF">Tci_151357</name>
</gene>
<accession>A0A699GXC5</accession>
<dbReference type="PROSITE" id="PS50994">
    <property type="entry name" value="INTEGRASE"/>
    <property type="match status" value="1"/>
</dbReference>
<dbReference type="GO" id="GO:0003964">
    <property type="term" value="F:RNA-directed DNA polymerase activity"/>
    <property type="evidence" value="ECO:0007669"/>
    <property type="project" value="UniProtKB-KW"/>
</dbReference>
<keyword evidence="2" id="KW-0808">Transferase</keyword>
<dbReference type="AlphaFoldDB" id="A0A699GXC5"/>
<dbReference type="InterPro" id="IPR050951">
    <property type="entry name" value="Retrovirus_Pol_polyprotein"/>
</dbReference>